<comment type="caution">
    <text evidence="4">The sequence shown here is derived from an EMBL/GenBank/DDBJ whole genome shotgun (WGS) entry which is preliminary data.</text>
</comment>
<proteinExistence type="predicted"/>
<protein>
    <recommendedName>
        <fullName evidence="3">ATP-grasp domain-containing protein</fullName>
    </recommendedName>
</protein>
<dbReference type="Pfam" id="PF02655">
    <property type="entry name" value="ATP-grasp_3"/>
    <property type="match status" value="1"/>
</dbReference>
<evidence type="ECO:0000313" key="4">
    <source>
        <dbReference type="EMBL" id="GAA3736728.1"/>
    </source>
</evidence>
<dbReference type="Gene3D" id="3.30.470.20">
    <property type="entry name" value="ATP-grasp fold, B domain"/>
    <property type="match status" value="1"/>
</dbReference>
<reference evidence="5" key="1">
    <citation type="journal article" date="2019" name="Int. J. Syst. Evol. Microbiol.">
        <title>The Global Catalogue of Microorganisms (GCM) 10K type strain sequencing project: providing services to taxonomists for standard genome sequencing and annotation.</title>
        <authorList>
            <consortium name="The Broad Institute Genomics Platform"/>
            <consortium name="The Broad Institute Genome Sequencing Center for Infectious Disease"/>
            <person name="Wu L."/>
            <person name="Ma J."/>
        </authorList>
    </citation>
    <scope>NUCLEOTIDE SEQUENCE [LARGE SCALE GENOMIC DNA]</scope>
    <source>
        <strain evidence="5">JCM 30846</strain>
    </source>
</reference>
<dbReference type="InterPro" id="IPR011761">
    <property type="entry name" value="ATP-grasp"/>
</dbReference>
<dbReference type="SUPFAM" id="SSF56059">
    <property type="entry name" value="Glutathione synthetase ATP-binding domain-like"/>
    <property type="match status" value="1"/>
</dbReference>
<evidence type="ECO:0000256" key="1">
    <source>
        <dbReference type="PROSITE-ProRule" id="PRU00409"/>
    </source>
</evidence>
<keyword evidence="1" id="KW-0547">Nucleotide-binding</keyword>
<feature type="domain" description="ATP-grasp" evidence="3">
    <location>
        <begin position="135"/>
        <end position="344"/>
    </location>
</feature>
<evidence type="ECO:0000259" key="3">
    <source>
        <dbReference type="PROSITE" id="PS50975"/>
    </source>
</evidence>
<name>A0ABP7FFC1_9ACTN</name>
<organism evidence="4 5">
    <name type="scientific">Streptomyces tremellae</name>
    <dbReference type="NCBI Taxonomy" id="1124239"/>
    <lineage>
        <taxon>Bacteria</taxon>
        <taxon>Bacillati</taxon>
        <taxon>Actinomycetota</taxon>
        <taxon>Actinomycetes</taxon>
        <taxon>Kitasatosporales</taxon>
        <taxon>Streptomycetaceae</taxon>
        <taxon>Streptomyces</taxon>
    </lineage>
</organism>
<dbReference type="Proteomes" id="UP001499884">
    <property type="component" value="Unassembled WGS sequence"/>
</dbReference>
<dbReference type="EMBL" id="BAABEP010000025">
    <property type="protein sequence ID" value="GAA3736728.1"/>
    <property type="molecule type" value="Genomic_DNA"/>
</dbReference>
<evidence type="ECO:0000313" key="5">
    <source>
        <dbReference type="Proteomes" id="UP001499884"/>
    </source>
</evidence>
<keyword evidence="1" id="KW-0067">ATP-binding</keyword>
<evidence type="ECO:0000256" key="2">
    <source>
        <dbReference type="SAM" id="MobiDB-lite"/>
    </source>
</evidence>
<sequence length="460" mass="47817">MASSYGADVAAGPAGARDGLPDEVRLDGVDADEGLALLGELVDRVAWLDRSAFLSASFGHPAPWLRHVAVSPLLRTAAPQPRRGDRARPAGRAFAVAFAPEHGDHAVRWARAHGHRLLAPDPAVTARAADKIEALGLLRAAGVAVPEHVVVPARDRADAAAYWRADWPAAVLQRRENNLLGQGTVRVDDARALDAALRAWPGRALRLSRLVSGRSLTVSACVGGDRTVVGAVSQQLVGLPGLGAGWGTHCGNQLLDPADLLPGAYLRARAAAHSVGEVLRAQGYRGVFGLDLLESPEAGGEMLGVEINPRFQTVSSLGQAAEHAAGLLPALGLHVLACLLPELPRGRASTTRVPPLSQLVVHAERAGHARAVPAAGRYRLGADGVAHGPDPAGPVPLPRLGADEALWWPHAAPGRVAAGDELVLMQFPAHRCALTAARPALDPATLAWRAGAASAWEGAA</sequence>
<accession>A0ABP7FFC1</accession>
<feature type="region of interest" description="Disordered" evidence="2">
    <location>
        <begin position="1"/>
        <end position="22"/>
    </location>
</feature>
<keyword evidence="5" id="KW-1185">Reference proteome</keyword>
<dbReference type="PROSITE" id="PS50975">
    <property type="entry name" value="ATP_GRASP"/>
    <property type="match status" value="1"/>
</dbReference>
<dbReference type="RefSeq" id="WP_345648468.1">
    <property type="nucleotide sequence ID" value="NZ_BAABEP010000025.1"/>
</dbReference>
<gene>
    <name evidence="4" type="ORF">GCM10023082_37300</name>
</gene>
<dbReference type="InterPro" id="IPR003806">
    <property type="entry name" value="ATP-grasp_PylC-type"/>
</dbReference>